<evidence type="ECO:0000256" key="2">
    <source>
        <dbReference type="ARBA" id="ARBA00013262"/>
    </source>
</evidence>
<evidence type="ECO:0000313" key="6">
    <source>
        <dbReference type="EMBL" id="CAH3144708.1"/>
    </source>
</evidence>
<keyword evidence="3 5" id="KW-0808">Transferase</keyword>
<keyword evidence="7" id="KW-1185">Reference proteome</keyword>
<dbReference type="Pfam" id="PF13469">
    <property type="entry name" value="Sulfotransfer_3"/>
    <property type="match status" value="1"/>
</dbReference>
<sequence>VPSLCLSGTFSLLSPVEKLYQLYDGVETFVLFIGYPRSSHSLVGAILDAHPEIIIPHEFNLLGHWESLQSQTASKKHMQKYSLFLKLQQLSMRQAVFGIRANKNNTLLTGDYTYTYNVPGLWQGGYQHRIKVIGDKKGGESSMILANPDRMKTLEEIAEVVQVPMKFIHVTRNPFDNIATMTLRASGRRDAVREGDTKINNTKSLDKSIDFYFKLADANHRVRERYGEAVIDIPGHETVLRPRETIQKLCDHLGVTCSDDYLDKCSSIMYGAPSVTRNKVVWTEEQKMRVTQAIQIYPFLKDYAFDQYPE</sequence>
<proteinExistence type="inferred from homology"/>
<dbReference type="Gene3D" id="3.40.50.300">
    <property type="entry name" value="P-loop containing nucleotide triphosphate hydrolases"/>
    <property type="match status" value="1"/>
</dbReference>
<dbReference type="InterPro" id="IPR026634">
    <property type="entry name" value="TPST-like"/>
</dbReference>
<reference evidence="6 7" key="1">
    <citation type="submission" date="2022-05" db="EMBL/GenBank/DDBJ databases">
        <authorList>
            <consortium name="Genoscope - CEA"/>
            <person name="William W."/>
        </authorList>
    </citation>
    <scope>NUCLEOTIDE SEQUENCE [LARGE SCALE GENOMIC DNA]</scope>
</reference>
<evidence type="ECO:0000313" key="7">
    <source>
        <dbReference type="Proteomes" id="UP001159427"/>
    </source>
</evidence>
<evidence type="ECO:0000256" key="4">
    <source>
        <dbReference type="ARBA" id="ARBA00048460"/>
    </source>
</evidence>
<protein>
    <recommendedName>
        <fullName evidence="2 5">Protein-tyrosine sulfotransferase</fullName>
        <ecNumber evidence="2 5">2.8.2.20</ecNumber>
    </recommendedName>
</protein>
<gene>
    <name evidence="6" type="ORF">PEVE_00043248</name>
</gene>
<name>A0ABN8PIK2_9CNID</name>
<comment type="catalytic activity">
    <reaction evidence="4 5">
        <text>L-tyrosyl-[protein] + 3'-phosphoadenylyl sulfate = O-sulfo-L-tyrosine-[protein] + adenosine 3',5'-bisphosphate + H(+)</text>
        <dbReference type="Rhea" id="RHEA:16801"/>
        <dbReference type="Rhea" id="RHEA-COMP:10136"/>
        <dbReference type="Rhea" id="RHEA-COMP:11688"/>
        <dbReference type="ChEBI" id="CHEBI:15378"/>
        <dbReference type="ChEBI" id="CHEBI:46858"/>
        <dbReference type="ChEBI" id="CHEBI:58339"/>
        <dbReference type="ChEBI" id="CHEBI:58343"/>
        <dbReference type="ChEBI" id="CHEBI:65286"/>
        <dbReference type="EC" id="2.8.2.20"/>
    </reaction>
</comment>
<dbReference type="PANTHER" id="PTHR12788:SF8">
    <property type="entry name" value="PROTEIN-TYROSINE SULFOTRANSFERASE"/>
    <property type="match status" value="1"/>
</dbReference>
<evidence type="ECO:0000256" key="3">
    <source>
        <dbReference type="ARBA" id="ARBA00022679"/>
    </source>
</evidence>
<dbReference type="InterPro" id="IPR027417">
    <property type="entry name" value="P-loop_NTPase"/>
</dbReference>
<dbReference type="EMBL" id="CALNXI010000876">
    <property type="protein sequence ID" value="CAH3144708.1"/>
    <property type="molecule type" value="Genomic_DNA"/>
</dbReference>
<comment type="caution">
    <text evidence="6">The sequence shown here is derived from an EMBL/GenBank/DDBJ whole genome shotgun (WGS) entry which is preliminary data.</text>
</comment>
<feature type="non-terminal residue" evidence="6">
    <location>
        <position position="1"/>
    </location>
</feature>
<evidence type="ECO:0000256" key="5">
    <source>
        <dbReference type="RuleBase" id="RU365018"/>
    </source>
</evidence>
<dbReference type="SUPFAM" id="SSF52540">
    <property type="entry name" value="P-loop containing nucleoside triphosphate hydrolases"/>
    <property type="match status" value="1"/>
</dbReference>
<dbReference type="EC" id="2.8.2.20" evidence="2 5"/>
<comment type="similarity">
    <text evidence="1 5">Belongs to the protein sulfotransferase family.</text>
</comment>
<evidence type="ECO:0000256" key="1">
    <source>
        <dbReference type="ARBA" id="ARBA00009988"/>
    </source>
</evidence>
<dbReference type="PANTHER" id="PTHR12788">
    <property type="entry name" value="PROTEIN-TYROSINE SULFOTRANSFERASE 2"/>
    <property type="match status" value="1"/>
</dbReference>
<dbReference type="Proteomes" id="UP001159427">
    <property type="component" value="Unassembled WGS sequence"/>
</dbReference>
<organism evidence="6 7">
    <name type="scientific">Porites evermanni</name>
    <dbReference type="NCBI Taxonomy" id="104178"/>
    <lineage>
        <taxon>Eukaryota</taxon>
        <taxon>Metazoa</taxon>
        <taxon>Cnidaria</taxon>
        <taxon>Anthozoa</taxon>
        <taxon>Hexacorallia</taxon>
        <taxon>Scleractinia</taxon>
        <taxon>Fungiina</taxon>
        <taxon>Poritidae</taxon>
        <taxon>Porites</taxon>
    </lineage>
</organism>
<accession>A0ABN8PIK2</accession>
<comment type="function">
    <text evidence="5">Catalyzes the O-sulfation of tyrosine residues within acidic motifs of polypeptides, using 3'-phosphoadenylyl sulfate (PAPS) as cosubstrate.</text>
</comment>